<dbReference type="Gene3D" id="1.10.630.10">
    <property type="entry name" value="Cytochrome P450"/>
    <property type="match status" value="1"/>
</dbReference>
<keyword evidence="7" id="KW-0503">Monooxygenase</keyword>
<dbReference type="OrthoDB" id="6692864at2759"/>
<evidence type="ECO:0000256" key="5">
    <source>
        <dbReference type="ARBA" id="ARBA00023002"/>
    </source>
</evidence>
<name>A0A0C3GIC9_PILCF</name>
<dbReference type="InterPro" id="IPR002401">
    <property type="entry name" value="Cyt_P450_E_grp-I"/>
</dbReference>
<dbReference type="PANTHER" id="PTHR24305:SF187">
    <property type="entry name" value="P450, PUTATIVE (EUROFUNG)-RELATED"/>
    <property type="match status" value="1"/>
</dbReference>
<dbReference type="GO" id="GO:0004497">
    <property type="term" value="F:monooxygenase activity"/>
    <property type="evidence" value="ECO:0007669"/>
    <property type="project" value="UniProtKB-KW"/>
</dbReference>
<reference evidence="9 10" key="1">
    <citation type="submission" date="2014-04" db="EMBL/GenBank/DDBJ databases">
        <authorList>
            <consortium name="DOE Joint Genome Institute"/>
            <person name="Kuo A."/>
            <person name="Tarkka M."/>
            <person name="Buscot F."/>
            <person name="Kohler A."/>
            <person name="Nagy L.G."/>
            <person name="Floudas D."/>
            <person name="Copeland A."/>
            <person name="Barry K.W."/>
            <person name="Cichocki N."/>
            <person name="Veneault-Fourrey C."/>
            <person name="LaButti K."/>
            <person name="Lindquist E.A."/>
            <person name="Lipzen A."/>
            <person name="Lundell T."/>
            <person name="Morin E."/>
            <person name="Murat C."/>
            <person name="Sun H."/>
            <person name="Tunlid A."/>
            <person name="Henrissat B."/>
            <person name="Grigoriev I.V."/>
            <person name="Hibbett D.S."/>
            <person name="Martin F."/>
            <person name="Nordberg H.P."/>
            <person name="Cantor M.N."/>
            <person name="Hua S.X."/>
        </authorList>
    </citation>
    <scope>NUCLEOTIDE SEQUENCE [LARGE SCALE GENOMIC DNA]</scope>
    <source>
        <strain evidence="9 10">F 1598</strain>
    </source>
</reference>
<dbReference type="STRING" id="765440.A0A0C3GIC9"/>
<evidence type="ECO:0000256" key="3">
    <source>
        <dbReference type="ARBA" id="ARBA00010617"/>
    </source>
</evidence>
<dbReference type="PRINTS" id="PR00385">
    <property type="entry name" value="P450"/>
</dbReference>
<sequence length="543" mass="60649">MDFREAILYGGLVGVVVYPVTRRYEPRVTSFLLSLAFGSSLIFTFDLHWHGFNGIPSIVRAGSVALVSLASFLVALSSSIAVYRLGPWHPLANYPGPTLAKLSKWWMFRWAAQGRRHTKLQELHEQYGPWLRTGPNEISVNIPAAVKPIYGHMFRAPFYQGAPQDADALITTLDRAEHARRLVAWNKAFTSDSIQSFRPVVQARTTQLVDILNTEIKAGRPISLSRWISHWAMDVMGDISFSGGFETMAAGKDTEGWSEMLKTGTSAVTILGQMPWLRDLVALLPFPGPVVTFQQFAHKKVMESKLTRSALNRDILGIILDESSGGPQLTEKEAAADATLMVAAGTETVAQASMVLFRHLAANQSLQTRLREEVSKAFDSDMEDMDANTLGKLPFLDSLVQETLRIVPPTPSGPPRYSGEKGGPVLNRYIPPRTTIACPTWTMHRDALNFKDADQFIPERWLDITHHEPHNPEASIPFSYGLGYCVGKQIALQNIKLIAATIMRSFELSLPSDFDVQKYDESYLDYSLWVHDDLMMELKPRNT</sequence>
<dbReference type="PRINTS" id="PR00463">
    <property type="entry name" value="EP450I"/>
</dbReference>
<reference evidence="10" key="2">
    <citation type="submission" date="2015-01" db="EMBL/GenBank/DDBJ databases">
        <title>Evolutionary Origins and Diversification of the Mycorrhizal Mutualists.</title>
        <authorList>
            <consortium name="DOE Joint Genome Institute"/>
            <consortium name="Mycorrhizal Genomics Consortium"/>
            <person name="Kohler A."/>
            <person name="Kuo A."/>
            <person name="Nagy L.G."/>
            <person name="Floudas D."/>
            <person name="Copeland A."/>
            <person name="Barry K.W."/>
            <person name="Cichocki N."/>
            <person name="Veneault-Fourrey C."/>
            <person name="LaButti K."/>
            <person name="Lindquist E.A."/>
            <person name="Lipzen A."/>
            <person name="Lundell T."/>
            <person name="Morin E."/>
            <person name="Murat C."/>
            <person name="Riley R."/>
            <person name="Ohm R."/>
            <person name="Sun H."/>
            <person name="Tunlid A."/>
            <person name="Henrissat B."/>
            <person name="Grigoriev I.V."/>
            <person name="Hibbett D.S."/>
            <person name="Martin F."/>
        </authorList>
    </citation>
    <scope>NUCLEOTIDE SEQUENCE [LARGE SCALE GENOMIC DNA]</scope>
    <source>
        <strain evidence="10">F 1598</strain>
    </source>
</reference>
<comment type="cofactor">
    <cofactor evidence="1 8">
        <name>heme</name>
        <dbReference type="ChEBI" id="CHEBI:30413"/>
    </cofactor>
</comment>
<gene>
    <name evidence="9" type="ORF">PILCRDRAFT_812133</name>
</gene>
<evidence type="ECO:0000256" key="2">
    <source>
        <dbReference type="ARBA" id="ARBA00005179"/>
    </source>
</evidence>
<keyword evidence="6 8" id="KW-0408">Iron</keyword>
<dbReference type="InParanoid" id="A0A0C3GIC9"/>
<feature type="binding site" description="axial binding residue" evidence="8">
    <location>
        <position position="485"/>
    </location>
    <ligand>
        <name>heme</name>
        <dbReference type="ChEBI" id="CHEBI:30413"/>
    </ligand>
    <ligandPart>
        <name>Fe</name>
        <dbReference type="ChEBI" id="CHEBI:18248"/>
    </ligandPart>
</feature>
<keyword evidence="4 8" id="KW-0479">Metal-binding</keyword>
<dbReference type="EMBL" id="KN832973">
    <property type="protein sequence ID" value="KIM90396.1"/>
    <property type="molecule type" value="Genomic_DNA"/>
</dbReference>
<dbReference type="GO" id="GO:0016705">
    <property type="term" value="F:oxidoreductase activity, acting on paired donors, with incorporation or reduction of molecular oxygen"/>
    <property type="evidence" value="ECO:0007669"/>
    <property type="project" value="InterPro"/>
</dbReference>
<evidence type="ECO:0000256" key="7">
    <source>
        <dbReference type="ARBA" id="ARBA00023033"/>
    </source>
</evidence>
<comment type="similarity">
    <text evidence="3">Belongs to the cytochrome P450 family.</text>
</comment>
<evidence type="ECO:0000313" key="10">
    <source>
        <dbReference type="Proteomes" id="UP000054166"/>
    </source>
</evidence>
<dbReference type="InterPro" id="IPR050121">
    <property type="entry name" value="Cytochrome_P450_monoxygenase"/>
</dbReference>
<dbReference type="AlphaFoldDB" id="A0A0C3GIC9"/>
<protein>
    <recommendedName>
        <fullName evidence="11">Cytochrome P450</fullName>
    </recommendedName>
</protein>
<dbReference type="GO" id="GO:0005506">
    <property type="term" value="F:iron ion binding"/>
    <property type="evidence" value="ECO:0007669"/>
    <property type="project" value="InterPro"/>
</dbReference>
<proteinExistence type="inferred from homology"/>
<evidence type="ECO:0000313" key="9">
    <source>
        <dbReference type="EMBL" id="KIM90396.1"/>
    </source>
</evidence>
<evidence type="ECO:0008006" key="11">
    <source>
        <dbReference type="Google" id="ProtNLM"/>
    </source>
</evidence>
<evidence type="ECO:0000256" key="1">
    <source>
        <dbReference type="ARBA" id="ARBA00001971"/>
    </source>
</evidence>
<organism evidence="9 10">
    <name type="scientific">Piloderma croceum (strain F 1598)</name>
    <dbReference type="NCBI Taxonomy" id="765440"/>
    <lineage>
        <taxon>Eukaryota</taxon>
        <taxon>Fungi</taxon>
        <taxon>Dikarya</taxon>
        <taxon>Basidiomycota</taxon>
        <taxon>Agaricomycotina</taxon>
        <taxon>Agaricomycetes</taxon>
        <taxon>Agaricomycetidae</taxon>
        <taxon>Atheliales</taxon>
        <taxon>Atheliaceae</taxon>
        <taxon>Piloderma</taxon>
    </lineage>
</organism>
<dbReference type="InterPro" id="IPR036396">
    <property type="entry name" value="Cyt_P450_sf"/>
</dbReference>
<dbReference type="SUPFAM" id="SSF48264">
    <property type="entry name" value="Cytochrome P450"/>
    <property type="match status" value="1"/>
</dbReference>
<dbReference type="GO" id="GO:0020037">
    <property type="term" value="F:heme binding"/>
    <property type="evidence" value="ECO:0007669"/>
    <property type="project" value="InterPro"/>
</dbReference>
<dbReference type="Pfam" id="PF00067">
    <property type="entry name" value="p450"/>
    <property type="match status" value="1"/>
</dbReference>
<dbReference type="Proteomes" id="UP000054166">
    <property type="component" value="Unassembled WGS sequence"/>
</dbReference>
<evidence type="ECO:0000256" key="4">
    <source>
        <dbReference type="ARBA" id="ARBA00022723"/>
    </source>
</evidence>
<keyword evidence="8" id="KW-0349">Heme</keyword>
<keyword evidence="10" id="KW-1185">Reference proteome</keyword>
<dbReference type="HOGENOM" id="CLU_001570_14_10_1"/>
<comment type="pathway">
    <text evidence="2">Secondary metabolite biosynthesis.</text>
</comment>
<evidence type="ECO:0000256" key="6">
    <source>
        <dbReference type="ARBA" id="ARBA00023004"/>
    </source>
</evidence>
<evidence type="ECO:0000256" key="8">
    <source>
        <dbReference type="PIRSR" id="PIRSR602401-1"/>
    </source>
</evidence>
<dbReference type="InterPro" id="IPR001128">
    <property type="entry name" value="Cyt_P450"/>
</dbReference>
<keyword evidence="5" id="KW-0560">Oxidoreductase</keyword>
<accession>A0A0C3GIC9</accession>
<dbReference type="PANTHER" id="PTHR24305">
    <property type="entry name" value="CYTOCHROME P450"/>
    <property type="match status" value="1"/>
</dbReference>